<dbReference type="FunFam" id="3.40.50.2000:FF:000119">
    <property type="entry name" value="Glycosyl transferase group 1"/>
    <property type="match status" value="1"/>
</dbReference>
<dbReference type="CDD" id="cd03809">
    <property type="entry name" value="GT4_MtfB-like"/>
    <property type="match status" value="1"/>
</dbReference>
<evidence type="ECO:0000259" key="2">
    <source>
        <dbReference type="Pfam" id="PF00534"/>
    </source>
</evidence>
<evidence type="ECO:0000313" key="4">
    <source>
        <dbReference type="Proteomes" id="UP000320674"/>
    </source>
</evidence>
<accession>A0A552I8N4</accession>
<dbReference type="AlphaFoldDB" id="A0A552I8N4"/>
<dbReference type="InterPro" id="IPR001296">
    <property type="entry name" value="Glyco_trans_1"/>
</dbReference>
<organism evidence="3 4">
    <name type="scientific">Microcystis viridis Mv_BB_P_19951000_S68D</name>
    <dbReference type="NCBI Taxonomy" id="2486270"/>
    <lineage>
        <taxon>Bacteria</taxon>
        <taxon>Bacillati</taxon>
        <taxon>Cyanobacteriota</taxon>
        <taxon>Cyanophyceae</taxon>
        <taxon>Oscillatoriophycideae</taxon>
        <taxon>Chroococcales</taxon>
        <taxon>Microcystaceae</taxon>
        <taxon>Microcystis</taxon>
    </lineage>
</organism>
<dbReference type="GO" id="GO:0016757">
    <property type="term" value="F:glycosyltransferase activity"/>
    <property type="evidence" value="ECO:0007669"/>
    <property type="project" value="InterPro"/>
</dbReference>
<reference evidence="3 4" key="1">
    <citation type="submission" date="2019-01" db="EMBL/GenBank/DDBJ databases">
        <title>Coherence of Microcystis species and biogeography revealed through population genomics.</title>
        <authorList>
            <person name="Perez-Carrascal O.M."/>
            <person name="Terrat Y."/>
            <person name="Giani A."/>
            <person name="Fortin N."/>
            <person name="Tromas N."/>
            <person name="Shapiro B.J."/>
        </authorList>
    </citation>
    <scope>NUCLEOTIDE SEQUENCE [LARGE SCALE GENOMIC DNA]</scope>
    <source>
        <strain evidence="3">Mv_BB_P_19951000_S68D</strain>
    </source>
</reference>
<comment type="caution">
    <text evidence="3">The sequence shown here is derived from an EMBL/GenBank/DDBJ whole genome shotgun (WGS) entry which is preliminary data.</text>
</comment>
<keyword evidence="1 3" id="KW-0808">Transferase</keyword>
<dbReference type="PANTHER" id="PTHR46401">
    <property type="entry name" value="GLYCOSYLTRANSFERASE WBBK-RELATED"/>
    <property type="match status" value="1"/>
</dbReference>
<sequence>MSLSVAYDITKLAELYASRDYKVGISRTVERLLIELIKINTIDLKIVSICGNSPPLSTVASNLYIQEVHNLNHCVDSDYKSVLLSKFFYQTILTIYCNINKSKSGYYLPRSLAIKAFYKFLDKISIISRDTYYIFEPINYNLIHFTSPQLPKKNVIKMLPKLITVYDLIPIKATHYTNSLLSKTFQDFLHNINIQKDWVTCISEYTRQEFCEYTGMSLERAFVTPLAADEQFYPVDNPEEIQLTRQRYNLSEGDYFLCLASHLEPRKNIPFLIRSFIQLINEQPNLDINLVLIGSLRHKRPELITLMEELKAYQNRVIFTGYVPDEDLSALYSGAKAFIFPSLQEGFGLPILEAMQCGTPVISSNATSLPEVAGEAAILINPYDKDELSQAMLNLLSDENLRNELTQKGLERAKQFSWSKCAQETVEIYKKIAK</sequence>
<gene>
    <name evidence="3" type="ORF">EWV77_01645</name>
</gene>
<protein>
    <submittedName>
        <fullName evidence="3">Glycosyltransferase family 1 protein</fullName>
    </submittedName>
</protein>
<dbReference type="Pfam" id="PF00534">
    <property type="entry name" value="Glycos_transf_1"/>
    <property type="match status" value="1"/>
</dbReference>
<evidence type="ECO:0000313" key="3">
    <source>
        <dbReference type="EMBL" id="TRU79824.1"/>
    </source>
</evidence>
<name>A0A552I8N4_MICVR</name>
<feature type="domain" description="Glycosyl transferase family 1" evidence="2">
    <location>
        <begin position="243"/>
        <end position="409"/>
    </location>
</feature>
<dbReference type="GO" id="GO:0009103">
    <property type="term" value="P:lipopolysaccharide biosynthetic process"/>
    <property type="evidence" value="ECO:0007669"/>
    <property type="project" value="TreeGrafter"/>
</dbReference>
<dbReference type="SUPFAM" id="SSF53756">
    <property type="entry name" value="UDP-Glycosyltransferase/glycogen phosphorylase"/>
    <property type="match status" value="1"/>
</dbReference>
<dbReference type="Proteomes" id="UP000320674">
    <property type="component" value="Unassembled WGS sequence"/>
</dbReference>
<dbReference type="PANTHER" id="PTHR46401:SF2">
    <property type="entry name" value="GLYCOSYLTRANSFERASE WBBK-RELATED"/>
    <property type="match status" value="1"/>
</dbReference>
<proteinExistence type="predicted"/>
<dbReference type="EMBL" id="SFAZ01000025">
    <property type="protein sequence ID" value="TRU79824.1"/>
    <property type="molecule type" value="Genomic_DNA"/>
</dbReference>
<dbReference type="Gene3D" id="3.40.50.2000">
    <property type="entry name" value="Glycogen Phosphorylase B"/>
    <property type="match status" value="2"/>
</dbReference>
<evidence type="ECO:0000256" key="1">
    <source>
        <dbReference type="ARBA" id="ARBA00022679"/>
    </source>
</evidence>